<proteinExistence type="predicted"/>
<keyword evidence="2" id="KW-1185">Reference proteome</keyword>
<gene>
    <name evidence="1" type="ORF">FB558_2400</name>
</gene>
<organism evidence="1 2">
    <name type="scientific">Pseudonocardia kunmingensis</name>
    <dbReference type="NCBI Taxonomy" id="630975"/>
    <lineage>
        <taxon>Bacteria</taxon>
        <taxon>Bacillati</taxon>
        <taxon>Actinomycetota</taxon>
        <taxon>Actinomycetes</taxon>
        <taxon>Pseudonocardiales</taxon>
        <taxon>Pseudonocardiaceae</taxon>
        <taxon>Pseudonocardia</taxon>
    </lineage>
</organism>
<accession>A0A543E204</accession>
<sequence length="69" mass="7113">MAREPGMATRLLAAHVDDGAGRCRVCSIGGQAGRAAAWPCLIRLYADQAQATVRGVDRIAPTAAHLLGG</sequence>
<dbReference type="AlphaFoldDB" id="A0A543E204"/>
<dbReference type="RefSeq" id="WP_142051692.1">
    <property type="nucleotide sequence ID" value="NZ_VFPA01000001.1"/>
</dbReference>
<dbReference type="Proteomes" id="UP000315677">
    <property type="component" value="Unassembled WGS sequence"/>
</dbReference>
<dbReference type="EMBL" id="VFPA01000001">
    <property type="protein sequence ID" value="TQM15610.1"/>
    <property type="molecule type" value="Genomic_DNA"/>
</dbReference>
<evidence type="ECO:0000313" key="2">
    <source>
        <dbReference type="Proteomes" id="UP000315677"/>
    </source>
</evidence>
<comment type="caution">
    <text evidence="1">The sequence shown here is derived from an EMBL/GenBank/DDBJ whole genome shotgun (WGS) entry which is preliminary data.</text>
</comment>
<name>A0A543E204_9PSEU</name>
<reference evidence="1 2" key="1">
    <citation type="submission" date="2019-06" db="EMBL/GenBank/DDBJ databases">
        <title>Sequencing the genomes of 1000 actinobacteria strains.</title>
        <authorList>
            <person name="Klenk H.-P."/>
        </authorList>
    </citation>
    <scope>NUCLEOTIDE SEQUENCE [LARGE SCALE GENOMIC DNA]</scope>
    <source>
        <strain evidence="1 2">DSM 45301</strain>
    </source>
</reference>
<dbReference type="OrthoDB" id="3579798at2"/>
<evidence type="ECO:0000313" key="1">
    <source>
        <dbReference type="EMBL" id="TQM15610.1"/>
    </source>
</evidence>
<protein>
    <submittedName>
        <fullName evidence="1">Uncharacterized protein</fullName>
    </submittedName>
</protein>